<dbReference type="Proteomes" id="UP000242642">
    <property type="component" value="Unassembled WGS sequence"/>
</dbReference>
<dbReference type="Pfam" id="PF03603">
    <property type="entry name" value="DNA_III_psi"/>
    <property type="match status" value="1"/>
</dbReference>
<name>A0A1I0ECX1_9GAMM</name>
<dbReference type="SUPFAM" id="SSF102220">
    <property type="entry name" value="DNA polymerase III psi subunit"/>
    <property type="match status" value="1"/>
</dbReference>
<dbReference type="STRING" id="1123402.SAMN02583745_02340"/>
<dbReference type="InterPro" id="IPR004615">
    <property type="entry name" value="DNA_pol_III_psi"/>
</dbReference>
<dbReference type="OrthoDB" id="5682636at2"/>
<accession>A0A1I0ECX1</accession>
<dbReference type="AlphaFoldDB" id="A0A1I0ECX1"/>
<keyword evidence="2" id="KW-1185">Reference proteome</keyword>
<dbReference type="GO" id="GO:0006260">
    <property type="term" value="P:DNA replication"/>
    <property type="evidence" value="ECO:0007669"/>
    <property type="project" value="InterPro"/>
</dbReference>
<reference evidence="2" key="1">
    <citation type="submission" date="2016-10" db="EMBL/GenBank/DDBJ databases">
        <authorList>
            <person name="Varghese N."/>
            <person name="Submissions S."/>
        </authorList>
    </citation>
    <scope>NUCLEOTIDE SEQUENCE [LARGE SCALE GENOMIC DNA]</scope>
    <source>
        <strain evidence="2">DSM 18579</strain>
    </source>
</reference>
<proteinExistence type="predicted"/>
<protein>
    <submittedName>
        <fullName evidence="1">DNA polymerase III psi subunit</fullName>
    </submittedName>
</protein>
<dbReference type="InterPro" id="IPR036654">
    <property type="entry name" value="DNA_pol_III_psi_sf"/>
</dbReference>
<evidence type="ECO:0000313" key="2">
    <source>
        <dbReference type="Proteomes" id="UP000242642"/>
    </source>
</evidence>
<dbReference type="EMBL" id="FOHV01000025">
    <property type="protein sequence ID" value="SET43149.1"/>
    <property type="molecule type" value="Genomic_DNA"/>
</dbReference>
<dbReference type="RefSeq" id="WP_093321301.1">
    <property type="nucleotide sequence ID" value="NZ_FOHV01000025.1"/>
</dbReference>
<dbReference type="GO" id="GO:0008408">
    <property type="term" value="F:3'-5' exonuclease activity"/>
    <property type="evidence" value="ECO:0007669"/>
    <property type="project" value="InterPro"/>
</dbReference>
<sequence length="163" mass="18863">MPHLQRLKYQSALNALGIQTWTINRPNIFNGEVAVELLPEAKMIVITNSTIPFENKLISDILKSIGLSHLNLMIFSLRKIPLLNQAIFSHHHPLFFLYLPIIVKDNQPISDDDLEENAKILSLLKVRKKDKFFEVSYEDIRNKSYSKRELWKGLSDYVDNSNA</sequence>
<organism evidence="1 2">
    <name type="scientific">Thorsellia anophelis DSM 18579</name>
    <dbReference type="NCBI Taxonomy" id="1123402"/>
    <lineage>
        <taxon>Bacteria</taxon>
        <taxon>Pseudomonadati</taxon>
        <taxon>Pseudomonadota</taxon>
        <taxon>Gammaproteobacteria</taxon>
        <taxon>Enterobacterales</taxon>
        <taxon>Thorselliaceae</taxon>
        <taxon>Thorsellia</taxon>
    </lineage>
</organism>
<evidence type="ECO:0000313" key="1">
    <source>
        <dbReference type="EMBL" id="SET43149.1"/>
    </source>
</evidence>
<dbReference type="GO" id="GO:0003887">
    <property type="term" value="F:DNA-directed DNA polymerase activity"/>
    <property type="evidence" value="ECO:0007669"/>
    <property type="project" value="InterPro"/>
</dbReference>
<gene>
    <name evidence="1" type="ORF">SAMN02583745_02340</name>
</gene>
<dbReference type="Gene3D" id="3.40.50.10220">
    <property type="entry name" value="DNA polymerase III, psi subunit"/>
    <property type="match status" value="1"/>
</dbReference>